<organism evidence="1 2">
    <name type="scientific">Coemansia aciculifera</name>
    <dbReference type="NCBI Taxonomy" id="417176"/>
    <lineage>
        <taxon>Eukaryota</taxon>
        <taxon>Fungi</taxon>
        <taxon>Fungi incertae sedis</taxon>
        <taxon>Zoopagomycota</taxon>
        <taxon>Kickxellomycotina</taxon>
        <taxon>Kickxellomycetes</taxon>
        <taxon>Kickxellales</taxon>
        <taxon>Kickxellaceae</taxon>
        <taxon>Coemansia</taxon>
    </lineage>
</organism>
<keyword evidence="2" id="KW-1185">Reference proteome</keyword>
<dbReference type="Proteomes" id="UP001139981">
    <property type="component" value="Unassembled WGS sequence"/>
</dbReference>
<dbReference type="EMBL" id="JANBVB010000893">
    <property type="protein sequence ID" value="KAJ2891799.1"/>
    <property type="molecule type" value="Genomic_DNA"/>
</dbReference>
<reference evidence="1" key="1">
    <citation type="submission" date="2022-07" db="EMBL/GenBank/DDBJ databases">
        <title>Phylogenomic reconstructions and comparative analyses of Kickxellomycotina fungi.</title>
        <authorList>
            <person name="Reynolds N.K."/>
            <person name="Stajich J.E."/>
            <person name="Barry K."/>
            <person name="Grigoriev I.V."/>
            <person name="Crous P."/>
            <person name="Smith M.E."/>
        </authorList>
    </citation>
    <scope>NUCLEOTIDE SEQUENCE</scope>
    <source>
        <strain evidence="1">CBS 190363</strain>
    </source>
</reference>
<sequence>MEGTPERSASPELVMPPSDVPLSPEFAYIQAPGDDSFARNRPSLNPRLELSLAGSEIGLGLADNSDEGHPDSRVLRSGSPELSSHQSALRETGVGTRDIAKARRPATPYMAISSEEERPAPPVAKPAQWTGLGKRRRISDKDSGYGHQPLPMVINGDEDIEPTSPEANLQSLFLMQPSKPSLGGKSQSVDSLLATPTARRIRARAVPYSPSKRIRMSTCDSSETIPDNISTAPPRMNANTSLAAVTASRDNEQSSSAQASPEPSRPKVSTVRISESDSSSRRESDNGEPEVVAAPPPSEPLVISGLFANQDTTLSSQLEIPGGDSDLELSSAGESVDATGPALSRSGRSSAELEESEIVPGSREAPQSQPAPLSPSHRSVSDDETDDVENDADDDDSDSESALDARDVEDQQATTSHTLNGELTSTAHDTPEPSKGPAIGQEAEQAPQHVGKKQLLPVSLDDDVWRVDGADELLDPAPERTPQKQVYQSGVRPRSLPASKVPVTLNGKSNARRTPEMVSKTQPRATRSRRASTLRMVSTCQRLLALHNLGDNGNGLVPQAGDGLLNSRTFLGPVSPDSSRLALHDLSNESSPTRHAQFSGAMRAFGESSPEMNDSERLGYLRKLKGLMVGTSLTPKQAIAILYRCTGDWVIARKLIVSGEESVPGGLVWSVDDDQALQQGMDLDKMEELRVEKGNVEVYRRLQFLNTFHGPKEY</sequence>
<evidence type="ECO:0000313" key="2">
    <source>
        <dbReference type="Proteomes" id="UP001139981"/>
    </source>
</evidence>
<comment type="caution">
    <text evidence="1">The sequence shown here is derived from an EMBL/GenBank/DDBJ whole genome shotgun (WGS) entry which is preliminary data.</text>
</comment>
<gene>
    <name evidence="1" type="ORF">IWW38_003469</name>
</gene>
<proteinExistence type="predicted"/>
<evidence type="ECO:0000313" key="1">
    <source>
        <dbReference type="EMBL" id="KAJ2891799.1"/>
    </source>
</evidence>
<accession>A0ACC1M0A1</accession>
<name>A0ACC1M0A1_9FUNG</name>
<protein>
    <submittedName>
        <fullName evidence="1">Uncharacterized protein</fullName>
    </submittedName>
</protein>